<feature type="region of interest" description="Disordered" evidence="1">
    <location>
        <begin position="659"/>
        <end position="691"/>
    </location>
</feature>
<evidence type="ECO:0000256" key="1">
    <source>
        <dbReference type="SAM" id="MobiDB-lite"/>
    </source>
</evidence>
<sequence>MNPHGENSLLSPKSDHSGRGARNGSNTTATSVSYHSDPFASSNLEEDVQTKELSYVKSRTPKNGTPKSSTPKTPRPRGFINDHTSRTPSSNVKAKMACFESPNSLGDDRGDDRDDRGNDRAASEWETVAADDEFAPYPEVTTKAQRRQGKLNLVSTTTPKSSFKTDAIVHPHIMSWGQPTTTSNPVSHDDPVRQPSVRPEQASSPRLRTFQSSSSLYSELDKTERKGHKQALHSDGAEPDTTYCEGERAEDALQDEDDLPVQDGLRVPKNKHKAKRSSVITTSTLGDPFQYDGERYSDFLRSSVERDISDALHHSGKTTHSNYSVPQSPESHTPKGYPNGGHNVDEQVKVPVGRQPEEEPSPEPIEDRRLGGEIVTLLKNRTETQAGTEADWQTVTTEHHPYDSMRQEFHDSIAKGTGSSVADVSDTTERNHHLYEYGSMDRIIQHPSRDVNTGSYRVRNDKPTRLPVLVPQSGGRPGLFAQNATRNLVQSPPRTPASLAGLFRKDGHGQTAKRRSLLLDEERRDSYQTLSSDTGASKTHDNGESSDAGGLFSWPRVNKNLGREPPKTPPTILDKPLYKRDFQEGRRKKHVPHDAFLKKTETIHMDLISLPEAAMLQRFRRQRGDEDHTMSGAEFAAKKGHGSMNSAFGSPISPTFPMTPTSGSTVPQPAPAHHPERANRSGLFRTRNSGDRISELLIPSSDILGSGGTDSRFGTNRGWCGDNIQPFNSFSEDEPRFRRGPASTFGRRSDNGRGDRSGVELVDFTWGNILHRRQQPDDAEDHRQKRVFASIVILTILFPFIGVLAIRNKLDAMIPWATEGEMHTLTPAQRRTLKYLLLALAVLYPALISGLVVYYAVHRR</sequence>
<feature type="compositionally biased region" description="Basic and acidic residues" evidence="1">
    <location>
        <begin position="106"/>
        <end position="123"/>
    </location>
</feature>
<feature type="compositionally biased region" description="Polar residues" evidence="1">
    <location>
        <begin position="318"/>
        <end position="331"/>
    </location>
</feature>
<proteinExistence type="predicted"/>
<feature type="compositionally biased region" description="Polar residues" evidence="1">
    <location>
        <begin position="177"/>
        <end position="186"/>
    </location>
</feature>
<evidence type="ECO:0000256" key="2">
    <source>
        <dbReference type="SAM" id="Phobius"/>
    </source>
</evidence>
<accession>A0A3M2RMG0</accession>
<dbReference type="AlphaFoldDB" id="A0A3M2RMG0"/>
<dbReference type="EMBL" id="NKUJ01000407">
    <property type="protein sequence ID" value="RMJ06533.1"/>
    <property type="molecule type" value="Genomic_DNA"/>
</dbReference>
<feature type="compositionally biased region" description="Polar residues" evidence="1">
    <location>
        <begin position="23"/>
        <end position="43"/>
    </location>
</feature>
<reference evidence="3 4" key="1">
    <citation type="submission" date="2017-06" db="EMBL/GenBank/DDBJ databases">
        <title>Comparative genomic analysis of Ambrosia Fusariam Clade fungi.</title>
        <authorList>
            <person name="Stajich J.E."/>
            <person name="Carrillo J."/>
            <person name="Kijimoto T."/>
            <person name="Eskalen A."/>
            <person name="O'Donnell K."/>
            <person name="Kasson M."/>
        </authorList>
    </citation>
    <scope>NUCLEOTIDE SEQUENCE [LARGE SCALE GENOMIC DNA]</scope>
    <source>
        <strain evidence="3">UCR3666</strain>
    </source>
</reference>
<keyword evidence="4" id="KW-1185">Reference proteome</keyword>
<feature type="region of interest" description="Disordered" evidence="1">
    <location>
        <begin position="1"/>
        <end position="158"/>
    </location>
</feature>
<feature type="compositionally biased region" description="Basic and acidic residues" evidence="1">
    <location>
        <begin position="517"/>
        <end position="526"/>
    </location>
</feature>
<keyword evidence="2" id="KW-0812">Transmembrane</keyword>
<feature type="region of interest" description="Disordered" evidence="1">
    <location>
        <begin position="485"/>
        <end position="574"/>
    </location>
</feature>
<keyword evidence="2" id="KW-0472">Membrane</keyword>
<protein>
    <submittedName>
        <fullName evidence="3">Uncharacterized protein</fullName>
    </submittedName>
</protein>
<name>A0A3M2RMG0_9HYPO</name>
<organism evidence="3 4">
    <name type="scientific">Fusarium kuroshium</name>
    <dbReference type="NCBI Taxonomy" id="2010991"/>
    <lineage>
        <taxon>Eukaryota</taxon>
        <taxon>Fungi</taxon>
        <taxon>Dikarya</taxon>
        <taxon>Ascomycota</taxon>
        <taxon>Pezizomycotina</taxon>
        <taxon>Sordariomycetes</taxon>
        <taxon>Hypocreomycetidae</taxon>
        <taxon>Hypocreales</taxon>
        <taxon>Nectriaceae</taxon>
        <taxon>Fusarium</taxon>
        <taxon>Fusarium solani species complex</taxon>
    </lineage>
</organism>
<feature type="transmembrane region" description="Helical" evidence="2">
    <location>
        <begin position="787"/>
        <end position="806"/>
    </location>
</feature>
<evidence type="ECO:0000313" key="4">
    <source>
        <dbReference type="Proteomes" id="UP000277212"/>
    </source>
</evidence>
<feature type="region of interest" description="Disordered" evidence="1">
    <location>
        <begin position="310"/>
        <end position="367"/>
    </location>
</feature>
<feature type="transmembrane region" description="Helical" evidence="2">
    <location>
        <begin position="835"/>
        <end position="857"/>
    </location>
</feature>
<dbReference type="Proteomes" id="UP000277212">
    <property type="component" value="Unassembled WGS sequence"/>
</dbReference>
<feature type="compositionally biased region" description="Polar residues" evidence="1">
    <location>
        <begin position="201"/>
        <end position="217"/>
    </location>
</feature>
<evidence type="ECO:0000313" key="3">
    <source>
        <dbReference type="EMBL" id="RMJ06533.1"/>
    </source>
</evidence>
<keyword evidence="2" id="KW-1133">Transmembrane helix</keyword>
<dbReference type="OrthoDB" id="5353066at2759"/>
<gene>
    <name evidence="3" type="ORF">CDV36_013879</name>
</gene>
<feature type="region of interest" description="Disordered" evidence="1">
    <location>
        <begin position="730"/>
        <end position="754"/>
    </location>
</feature>
<comment type="caution">
    <text evidence="3">The sequence shown here is derived from an EMBL/GenBank/DDBJ whole genome shotgun (WGS) entry which is preliminary data.</text>
</comment>
<dbReference type="STRING" id="2010991.A0A3M2RMG0"/>
<feature type="compositionally biased region" description="Polar residues" evidence="1">
    <location>
        <begin position="527"/>
        <end position="537"/>
    </location>
</feature>
<feature type="region of interest" description="Disordered" evidence="1">
    <location>
        <begin position="175"/>
        <end position="292"/>
    </location>
</feature>